<feature type="transmembrane region" description="Helical" evidence="18">
    <location>
        <begin position="375"/>
        <end position="394"/>
    </location>
</feature>
<evidence type="ECO:0000256" key="18">
    <source>
        <dbReference type="SAM" id="Phobius"/>
    </source>
</evidence>
<dbReference type="PANTHER" id="PTHR13773:SF8">
    <property type="entry name" value="PHOSPHATIDATE CYTIDYLYLTRANSFERASE, PHOTORECEPTOR-SPECIFIC"/>
    <property type="match status" value="1"/>
</dbReference>
<keyword evidence="14" id="KW-0594">Phospholipid biosynthesis</keyword>
<keyword evidence="7" id="KW-0444">Lipid biosynthesis</keyword>
<feature type="transmembrane region" description="Helical" evidence="18">
    <location>
        <begin position="193"/>
        <end position="214"/>
    </location>
</feature>
<dbReference type="GO" id="GO:0005789">
    <property type="term" value="C:endoplasmic reticulum membrane"/>
    <property type="evidence" value="ECO:0007669"/>
    <property type="project" value="TreeGrafter"/>
</dbReference>
<dbReference type="PIRSF" id="PIRSF018269">
    <property type="entry name" value="PC_trans_euk"/>
    <property type="match status" value="1"/>
</dbReference>
<keyword evidence="11 18" id="KW-1133">Transmembrane helix</keyword>
<evidence type="ECO:0000256" key="3">
    <source>
        <dbReference type="ARBA" id="ARBA00005119"/>
    </source>
</evidence>
<reference evidence="19" key="1">
    <citation type="submission" date="2022-07" db="EMBL/GenBank/DDBJ databases">
        <title>Phylogenomic reconstructions and comparative analyses of Kickxellomycotina fungi.</title>
        <authorList>
            <person name="Reynolds N.K."/>
            <person name="Stajich J.E."/>
            <person name="Barry K."/>
            <person name="Grigoriev I.V."/>
            <person name="Crous P."/>
            <person name="Smith M.E."/>
        </authorList>
    </citation>
    <scope>NUCLEOTIDE SEQUENCE</scope>
    <source>
        <strain evidence="19">BCRC 34489</strain>
    </source>
</reference>
<feature type="region of interest" description="Disordered" evidence="17">
    <location>
        <begin position="1"/>
        <end position="94"/>
    </location>
</feature>
<evidence type="ECO:0000256" key="7">
    <source>
        <dbReference type="ARBA" id="ARBA00022516"/>
    </source>
</evidence>
<dbReference type="InterPro" id="IPR016720">
    <property type="entry name" value="PC_Trfase_euk"/>
</dbReference>
<dbReference type="Proteomes" id="UP001140172">
    <property type="component" value="Unassembled WGS sequence"/>
</dbReference>
<feature type="transmembrane region" description="Helical" evidence="18">
    <location>
        <begin position="293"/>
        <end position="312"/>
    </location>
</feature>
<comment type="similarity">
    <text evidence="5 16">Belongs to the CDS family.</text>
</comment>
<accession>A0A9W8LLS8</accession>
<evidence type="ECO:0000256" key="10">
    <source>
        <dbReference type="ARBA" id="ARBA00022695"/>
    </source>
</evidence>
<dbReference type="OrthoDB" id="10260889at2759"/>
<evidence type="ECO:0000256" key="4">
    <source>
        <dbReference type="ARBA" id="ARBA00005189"/>
    </source>
</evidence>
<dbReference type="EMBL" id="JANBUM010000114">
    <property type="protein sequence ID" value="KAJ2784402.1"/>
    <property type="molecule type" value="Genomic_DNA"/>
</dbReference>
<evidence type="ECO:0000313" key="20">
    <source>
        <dbReference type="Proteomes" id="UP001140172"/>
    </source>
</evidence>
<comment type="caution">
    <text evidence="19">The sequence shown here is derived from an EMBL/GenBank/DDBJ whole genome shotgun (WGS) entry which is preliminary data.</text>
</comment>
<feature type="transmembrane region" description="Helical" evidence="18">
    <location>
        <begin position="252"/>
        <end position="273"/>
    </location>
</feature>
<evidence type="ECO:0000256" key="12">
    <source>
        <dbReference type="ARBA" id="ARBA00023098"/>
    </source>
</evidence>
<comment type="pathway">
    <text evidence="3 16">Phospholipid metabolism; CDP-diacylglycerol biosynthesis; CDP-diacylglycerol from sn-glycerol 3-phosphate: step 3/3.</text>
</comment>
<sequence>MVRVSKKGSNSNITAGGGGSSGDKSPAKLRNRKTAAGGKAKVQQQQQQHQQEEDGKGDLDDDELDEDDSGEQEAAARGNGVDSSGSIVAQEDSKKKWRNWRQRTTFTFVMIGGFLTVIALGPLSIMLMVLCLQVLIYREVISLSSVPKKERDLPWARAMNAYFLVCTEYYLYGHNLHRALKRHPWLEAHLQGVFAHHQFISFSLYLIGFVWFVGTLRKGYYRFQMGQFAWTHMALLLVVMQSQYMIENIFEGIFWFLLPIALVIVNDIFAYVFGFFFGRHRLIELSPKKTWEGYIGGGLTTMAFGFLLTALLSDWNFMRCPPPNLHMTVFSDVTCDVNPVFLPRDYRLPSVVTTVVSAVFGRHVASVVIRPVQFHSLAISAFASLIAPFGGFFASGVKRAFNIKDFGNSIPGHGGVTDRFDCQFIMAAFSHTYYVSFIKLSTVTVSSVFNSFLAMNAQRQVELYQSIQEYLQTTGSIVANDSAGAAAAAAASA</sequence>
<proteinExistence type="inferred from homology"/>
<comment type="pathway">
    <text evidence="4">Lipid metabolism.</text>
</comment>
<evidence type="ECO:0000313" key="19">
    <source>
        <dbReference type="EMBL" id="KAJ2784402.1"/>
    </source>
</evidence>
<gene>
    <name evidence="19" type="primary">CDS1</name>
    <name evidence="19" type="ORF">GGI15_002268</name>
</gene>
<dbReference type="Pfam" id="PF01148">
    <property type="entry name" value="CTP_transf_1"/>
    <property type="match status" value="1"/>
</dbReference>
<evidence type="ECO:0000256" key="17">
    <source>
        <dbReference type="SAM" id="MobiDB-lite"/>
    </source>
</evidence>
<keyword evidence="8 16" id="KW-0808">Transferase</keyword>
<keyword evidence="20" id="KW-1185">Reference proteome</keyword>
<evidence type="ECO:0000256" key="11">
    <source>
        <dbReference type="ARBA" id="ARBA00022989"/>
    </source>
</evidence>
<dbReference type="GO" id="GO:0008654">
    <property type="term" value="P:phospholipid biosynthetic process"/>
    <property type="evidence" value="ECO:0007669"/>
    <property type="project" value="UniProtKB-KW"/>
</dbReference>
<protein>
    <recommendedName>
        <fullName evidence="6 16">Phosphatidate cytidylyltransferase</fullName>
        <ecNumber evidence="6 16">2.7.7.41</ecNumber>
    </recommendedName>
</protein>
<feature type="transmembrane region" description="Helical" evidence="18">
    <location>
        <begin position="105"/>
        <end position="135"/>
    </location>
</feature>
<keyword evidence="10 16" id="KW-0548">Nucleotidyltransferase</keyword>
<dbReference type="AlphaFoldDB" id="A0A9W8LLS8"/>
<comment type="subcellular location">
    <subcellularLocation>
        <location evidence="2">Membrane</location>
        <topology evidence="2">Multi-pass membrane protein</topology>
    </subcellularLocation>
</comment>
<organism evidence="19 20">
    <name type="scientific">Coemansia interrupta</name>
    <dbReference type="NCBI Taxonomy" id="1126814"/>
    <lineage>
        <taxon>Eukaryota</taxon>
        <taxon>Fungi</taxon>
        <taxon>Fungi incertae sedis</taxon>
        <taxon>Zoopagomycota</taxon>
        <taxon>Kickxellomycotina</taxon>
        <taxon>Kickxellomycetes</taxon>
        <taxon>Kickxellales</taxon>
        <taxon>Kickxellaceae</taxon>
        <taxon>Coemansia</taxon>
    </lineage>
</organism>
<evidence type="ECO:0000256" key="5">
    <source>
        <dbReference type="ARBA" id="ARBA00010185"/>
    </source>
</evidence>
<dbReference type="InterPro" id="IPR000374">
    <property type="entry name" value="PC_trans"/>
</dbReference>
<feature type="compositionally biased region" description="Acidic residues" evidence="17">
    <location>
        <begin position="59"/>
        <end position="71"/>
    </location>
</feature>
<keyword evidence="12" id="KW-0443">Lipid metabolism</keyword>
<keyword evidence="13 18" id="KW-0472">Membrane</keyword>
<name>A0A9W8LLS8_9FUNG</name>
<dbReference type="PROSITE" id="PS01315">
    <property type="entry name" value="CDS"/>
    <property type="match status" value="1"/>
</dbReference>
<evidence type="ECO:0000256" key="13">
    <source>
        <dbReference type="ARBA" id="ARBA00023136"/>
    </source>
</evidence>
<keyword evidence="9 16" id="KW-0812">Transmembrane</keyword>
<keyword evidence="15" id="KW-1208">Phospholipid metabolism</keyword>
<evidence type="ECO:0000256" key="16">
    <source>
        <dbReference type="RuleBase" id="RU003938"/>
    </source>
</evidence>
<evidence type="ECO:0000256" key="8">
    <source>
        <dbReference type="ARBA" id="ARBA00022679"/>
    </source>
</evidence>
<evidence type="ECO:0000256" key="1">
    <source>
        <dbReference type="ARBA" id="ARBA00001698"/>
    </source>
</evidence>
<evidence type="ECO:0000256" key="2">
    <source>
        <dbReference type="ARBA" id="ARBA00004141"/>
    </source>
</evidence>
<evidence type="ECO:0000256" key="15">
    <source>
        <dbReference type="ARBA" id="ARBA00023264"/>
    </source>
</evidence>
<feature type="transmembrane region" description="Helical" evidence="18">
    <location>
        <begin position="220"/>
        <end position="240"/>
    </location>
</feature>
<comment type="catalytic activity">
    <reaction evidence="1 16">
        <text>a 1,2-diacyl-sn-glycero-3-phosphate + CTP + H(+) = a CDP-1,2-diacyl-sn-glycerol + diphosphate</text>
        <dbReference type="Rhea" id="RHEA:16229"/>
        <dbReference type="ChEBI" id="CHEBI:15378"/>
        <dbReference type="ChEBI" id="CHEBI:33019"/>
        <dbReference type="ChEBI" id="CHEBI:37563"/>
        <dbReference type="ChEBI" id="CHEBI:58332"/>
        <dbReference type="ChEBI" id="CHEBI:58608"/>
        <dbReference type="EC" id="2.7.7.41"/>
    </reaction>
</comment>
<dbReference type="PANTHER" id="PTHR13773">
    <property type="entry name" value="PHOSPHATIDATE CYTIDYLYLTRANSFERASE"/>
    <property type="match status" value="1"/>
</dbReference>
<evidence type="ECO:0000256" key="14">
    <source>
        <dbReference type="ARBA" id="ARBA00023209"/>
    </source>
</evidence>
<evidence type="ECO:0000256" key="6">
    <source>
        <dbReference type="ARBA" id="ARBA00012487"/>
    </source>
</evidence>
<dbReference type="GO" id="GO:0004605">
    <property type="term" value="F:phosphatidate cytidylyltransferase activity"/>
    <property type="evidence" value="ECO:0007669"/>
    <property type="project" value="UniProtKB-EC"/>
</dbReference>
<dbReference type="EC" id="2.7.7.41" evidence="6 16"/>
<evidence type="ECO:0000256" key="9">
    <source>
        <dbReference type="ARBA" id="ARBA00022692"/>
    </source>
</evidence>